<accession>A0ABN1XL76</accession>
<gene>
    <name evidence="1" type="ORF">GCM10009613_14240</name>
</gene>
<dbReference type="SUPFAM" id="SSF46689">
    <property type="entry name" value="Homeodomain-like"/>
    <property type="match status" value="1"/>
</dbReference>
<evidence type="ECO:0000313" key="1">
    <source>
        <dbReference type="EMBL" id="GAA1384034.1"/>
    </source>
</evidence>
<dbReference type="Gene3D" id="1.10.357.10">
    <property type="entry name" value="Tetracycline Repressor, domain 2"/>
    <property type="match status" value="1"/>
</dbReference>
<dbReference type="Proteomes" id="UP001501414">
    <property type="component" value="Unassembled WGS sequence"/>
</dbReference>
<dbReference type="InterPro" id="IPR036271">
    <property type="entry name" value="Tet_transcr_reg_TetR-rel_C_sf"/>
</dbReference>
<protein>
    <submittedName>
        <fullName evidence="1">TetR family transcriptional regulator</fullName>
    </submittedName>
</protein>
<name>A0ABN1XL76_9PSEU</name>
<evidence type="ECO:0000313" key="2">
    <source>
        <dbReference type="Proteomes" id="UP001501414"/>
    </source>
</evidence>
<comment type="caution">
    <text evidence="1">The sequence shown here is derived from an EMBL/GenBank/DDBJ whole genome shotgun (WGS) entry which is preliminary data.</text>
</comment>
<sequence>MRTGGRPPRITIGQIERAGREMGLDGLTVQGVAQALGVTPAALYRHVDGRIGLETLVGESLLAELHIPDDPADDAAGHLLRFAAALREFVLAHPGTATYLQTLFPRGESGAALLAAEIDALGRRGYPPHLGSVLASSVAGLAIGRAAVEELHTTRLRDSPGLARLAERSRTLHDGLTAAPPGLPEITMEDYFHMIMTACIRGLLAEIRPDRPVAETMAALGFDPHRAR</sequence>
<dbReference type="EMBL" id="BAAAJK010000005">
    <property type="protein sequence ID" value="GAA1384034.1"/>
    <property type="molecule type" value="Genomic_DNA"/>
</dbReference>
<reference evidence="1 2" key="1">
    <citation type="journal article" date="2019" name="Int. J. Syst. Evol. Microbiol.">
        <title>The Global Catalogue of Microorganisms (GCM) 10K type strain sequencing project: providing services to taxonomists for standard genome sequencing and annotation.</title>
        <authorList>
            <consortium name="The Broad Institute Genomics Platform"/>
            <consortium name="The Broad Institute Genome Sequencing Center for Infectious Disease"/>
            <person name="Wu L."/>
            <person name="Ma J."/>
        </authorList>
    </citation>
    <scope>NUCLEOTIDE SEQUENCE [LARGE SCALE GENOMIC DNA]</scope>
    <source>
        <strain evidence="1 2">JCM 11896</strain>
    </source>
</reference>
<dbReference type="SUPFAM" id="SSF48498">
    <property type="entry name" value="Tetracyclin repressor-like, C-terminal domain"/>
    <property type="match status" value="1"/>
</dbReference>
<dbReference type="RefSeq" id="WP_344019628.1">
    <property type="nucleotide sequence ID" value="NZ_BAAAJK010000005.1"/>
</dbReference>
<proteinExistence type="predicted"/>
<dbReference type="InterPro" id="IPR009057">
    <property type="entry name" value="Homeodomain-like_sf"/>
</dbReference>
<keyword evidence="2" id="KW-1185">Reference proteome</keyword>
<organism evidence="1 2">
    <name type="scientific">Pseudonocardia kongjuensis</name>
    <dbReference type="NCBI Taxonomy" id="102227"/>
    <lineage>
        <taxon>Bacteria</taxon>
        <taxon>Bacillati</taxon>
        <taxon>Actinomycetota</taxon>
        <taxon>Actinomycetes</taxon>
        <taxon>Pseudonocardiales</taxon>
        <taxon>Pseudonocardiaceae</taxon>
        <taxon>Pseudonocardia</taxon>
    </lineage>
</organism>